<evidence type="ECO:0000313" key="2">
    <source>
        <dbReference type="Proteomes" id="UP000036202"/>
    </source>
</evidence>
<accession>A0A2S1LZZ5</accession>
<name>A0A1X7GP22_9BACI</name>
<keyword evidence="1" id="KW-0614">Plasmid</keyword>
<geneLocation type="plasmid" evidence="2">
    <name>pbeh3</name>
</geneLocation>
<gene>
    <name evidence="1" type="ORF">BEH_25250</name>
</gene>
<sequence length="91" mass="9277">MVLYEVVPSFGPGNTAAAYAIRVNGVNQSSATYGVIQANSLSSTLVGTAILTIPSGATLTIRNVGTTNDTLNTTADGATIINASFQLTRIS</sequence>
<accession>A0A1X7GP22</accession>
<keyword evidence="2" id="KW-1185">Reference proteome</keyword>
<proteinExistence type="predicted"/>
<dbReference type="Proteomes" id="UP000036202">
    <property type="component" value="Plasmid pbeh3"/>
</dbReference>
<organism evidence="1 2">
    <name type="scientific">Priestia filamentosa</name>
    <dbReference type="NCBI Taxonomy" id="1402861"/>
    <lineage>
        <taxon>Bacteria</taxon>
        <taxon>Bacillati</taxon>
        <taxon>Bacillota</taxon>
        <taxon>Bacilli</taxon>
        <taxon>Bacillales</taxon>
        <taxon>Bacillaceae</taxon>
        <taxon>Priestia</taxon>
    </lineage>
</organism>
<dbReference type="EMBL" id="CP015325">
    <property type="protein sequence ID" value="AWG44669.1"/>
    <property type="molecule type" value="Genomic_DNA"/>
</dbReference>
<evidence type="ECO:0000313" key="1">
    <source>
        <dbReference type="EMBL" id="AWG44669.1"/>
    </source>
</evidence>
<dbReference type="KEGG" id="beo:BEH_25250"/>
<reference evidence="1 2" key="1">
    <citation type="journal article" date="2015" name="PLoS ONE">
        <title>Genome Sequence of Bacillus endophyticus and Analysis of Its Companion Mechanism in the Ketogulonigenium vulgare-Bacillus Strain Consortium.</title>
        <authorList>
            <person name="Jia N."/>
            <person name="Du J."/>
            <person name="Ding M.Z."/>
            <person name="Gao F."/>
            <person name="Yuan Y.J."/>
        </authorList>
    </citation>
    <scope>NUCLEOTIDE SEQUENCE [LARGE SCALE GENOMIC DNA]</scope>
    <source>
        <strain evidence="1 2">Hbe603</strain>
        <plasmid evidence="2">pbeh3</plasmid>
    </source>
</reference>
<protein>
    <submittedName>
        <fullName evidence="1">Uncharacterized protein</fullName>
    </submittedName>
</protein>
<dbReference type="AlphaFoldDB" id="A0A1X7GP22"/>